<protein>
    <submittedName>
        <fullName evidence="4">Dehydrogenase</fullName>
    </submittedName>
</protein>
<dbReference type="OrthoDB" id="103047at2"/>
<dbReference type="Proteomes" id="UP000032254">
    <property type="component" value="Unassembled WGS sequence"/>
</dbReference>
<dbReference type="AlphaFoldDB" id="A0A0D0V6F9"/>
<dbReference type="GeneID" id="301305530"/>
<dbReference type="Pfam" id="PF01408">
    <property type="entry name" value="GFO_IDH_MocA"/>
    <property type="match status" value="1"/>
</dbReference>
<feature type="domain" description="Gfo/Idh/MocA-like oxidoreductase N-terminal" evidence="2">
    <location>
        <begin position="10"/>
        <end position="137"/>
    </location>
</feature>
<evidence type="ECO:0000259" key="2">
    <source>
        <dbReference type="Pfam" id="PF01408"/>
    </source>
</evidence>
<dbReference type="PATRIC" id="fig|47853.6.peg.3303"/>
<accession>A0A0D0V6F9</accession>
<name>A0A0D0V6F9_9ACTN</name>
<feature type="domain" description="Gfo/Idh/MocA-like oxidoreductase C-terminal" evidence="3">
    <location>
        <begin position="149"/>
        <end position="434"/>
    </location>
</feature>
<dbReference type="Gene3D" id="3.30.360.10">
    <property type="entry name" value="Dihydrodipicolinate Reductase, domain 2"/>
    <property type="match status" value="1"/>
</dbReference>
<gene>
    <name evidence="4" type="ORF">TK50_15655</name>
</gene>
<evidence type="ECO:0000256" key="1">
    <source>
        <dbReference type="ARBA" id="ARBA00010928"/>
    </source>
</evidence>
<dbReference type="SUPFAM" id="SSF51735">
    <property type="entry name" value="NAD(P)-binding Rossmann-fold domains"/>
    <property type="match status" value="1"/>
</dbReference>
<evidence type="ECO:0000259" key="3">
    <source>
        <dbReference type="Pfam" id="PF02894"/>
    </source>
</evidence>
<reference evidence="4 5" key="1">
    <citation type="submission" date="2015-01" db="EMBL/GenBank/DDBJ databases">
        <title>Sequencing and annotation of Micromonospora carbonacea strain JXNU-1 genome.</title>
        <authorList>
            <person name="Long Z."/>
            <person name="Huang Y."/>
            <person name="Jiang Y."/>
        </authorList>
    </citation>
    <scope>NUCLEOTIDE SEQUENCE [LARGE SCALE GENOMIC DNA]</scope>
    <source>
        <strain evidence="4 5">JXNU-1</strain>
    </source>
</reference>
<dbReference type="InterPro" id="IPR000683">
    <property type="entry name" value="Gfo/Idh/MocA-like_OxRdtase_N"/>
</dbReference>
<organism evidence="4 5">
    <name type="scientific">Micromonospora haikouensis</name>
    <dbReference type="NCBI Taxonomy" id="686309"/>
    <lineage>
        <taxon>Bacteria</taxon>
        <taxon>Bacillati</taxon>
        <taxon>Actinomycetota</taxon>
        <taxon>Actinomycetes</taxon>
        <taxon>Micromonosporales</taxon>
        <taxon>Micromonosporaceae</taxon>
        <taxon>Micromonospora</taxon>
    </lineage>
</organism>
<dbReference type="InterPro" id="IPR051450">
    <property type="entry name" value="Gfo/Idh/MocA_Oxidoreductases"/>
</dbReference>
<comment type="similarity">
    <text evidence="1">Belongs to the Gfo/Idh/MocA family.</text>
</comment>
<dbReference type="Pfam" id="PF02894">
    <property type="entry name" value="GFO_IDH_MocA_C"/>
    <property type="match status" value="1"/>
</dbReference>
<dbReference type="Gene3D" id="3.40.50.720">
    <property type="entry name" value="NAD(P)-binding Rossmann-like Domain"/>
    <property type="match status" value="1"/>
</dbReference>
<dbReference type="RefSeq" id="WP_043963399.1">
    <property type="nucleotide sequence ID" value="NZ_JBEZEN010000007.1"/>
</dbReference>
<dbReference type="InterPro" id="IPR036291">
    <property type="entry name" value="NAD(P)-bd_dom_sf"/>
</dbReference>
<keyword evidence="5" id="KW-1185">Reference proteome</keyword>
<dbReference type="InterPro" id="IPR004104">
    <property type="entry name" value="Gfo/Idh/MocA-like_OxRdtase_C"/>
</dbReference>
<dbReference type="GO" id="GO:0000166">
    <property type="term" value="F:nucleotide binding"/>
    <property type="evidence" value="ECO:0007669"/>
    <property type="project" value="InterPro"/>
</dbReference>
<sequence length="442" mass="48560">MSSRTGGRTRHAVVGTGARAEMFVRALVRDHADTAELVAFADVNQARMDAHNRWLGELGHAPVPTYRADEFAAMLAKERVDTVLVTTVDATHDEYIVAALHAGCDVVSEKPMTVDAPRCRRILDAVAETGRHVTVAFNYRYNPLHEQLRRLLADGAVGEIGSVHFEWLLDVRHGADYFRRWHRDKANSGGLMVHKASHHFDLVNWWLDATPVEVYAAGRLFFYGDAGRRHGYARDYARAHDAPAAADDPFALRMAEHPRLRELYLDAEAEDGYHRDQNVFAPGVTIEDDMAVLARYSTGATMTYHLTAYAPWEGYRVMVNGSRGRLELEVVESEFVSPQAAGALKGAALHGTEAAAEGGSATLTLRPYWQPPQRIEVEGYTRQGHGGADARMTQVLFGGATDPLHRAATARDGALALLTGLAANRSFETGQAVRVADLLSLP</sequence>
<dbReference type="PANTHER" id="PTHR43377:SF2">
    <property type="entry name" value="BINDING ROSSMANN FOLD OXIDOREDUCTASE, PUTATIVE (AFU_ORTHOLOGUE AFUA_4G00560)-RELATED"/>
    <property type="match status" value="1"/>
</dbReference>
<dbReference type="PANTHER" id="PTHR43377">
    <property type="entry name" value="BILIVERDIN REDUCTASE A"/>
    <property type="match status" value="1"/>
</dbReference>
<proteinExistence type="inferred from homology"/>
<evidence type="ECO:0000313" key="5">
    <source>
        <dbReference type="Proteomes" id="UP000032254"/>
    </source>
</evidence>
<comment type="caution">
    <text evidence="4">The sequence shown here is derived from an EMBL/GenBank/DDBJ whole genome shotgun (WGS) entry which is preliminary data.</text>
</comment>
<dbReference type="SUPFAM" id="SSF55347">
    <property type="entry name" value="Glyceraldehyde-3-phosphate dehydrogenase-like, C-terminal domain"/>
    <property type="match status" value="1"/>
</dbReference>
<evidence type="ECO:0000313" key="4">
    <source>
        <dbReference type="EMBL" id="KIR66487.1"/>
    </source>
</evidence>
<dbReference type="EMBL" id="JXSX01000001">
    <property type="protein sequence ID" value="KIR66487.1"/>
    <property type="molecule type" value="Genomic_DNA"/>
</dbReference>